<proteinExistence type="predicted"/>
<organism evidence="6 7">
    <name type="scientific">Streptomyces bobili</name>
    <dbReference type="NCBI Taxonomy" id="67280"/>
    <lineage>
        <taxon>Bacteria</taxon>
        <taxon>Bacillati</taxon>
        <taxon>Actinomycetota</taxon>
        <taxon>Actinomycetes</taxon>
        <taxon>Kitasatosporales</taxon>
        <taxon>Streptomycetaceae</taxon>
        <taxon>Streptomyces</taxon>
    </lineage>
</organism>
<dbReference type="PANTHER" id="PTHR43767:SF1">
    <property type="entry name" value="NONRIBOSOMAL PEPTIDE SYNTHASE PES1 (EUROFUNG)-RELATED"/>
    <property type="match status" value="1"/>
</dbReference>
<feature type="transmembrane region" description="Helical" evidence="2">
    <location>
        <begin position="710"/>
        <end position="728"/>
    </location>
</feature>
<dbReference type="EMBL" id="CP108038">
    <property type="protein sequence ID" value="WUN89602.1"/>
    <property type="molecule type" value="Genomic_DNA"/>
</dbReference>
<evidence type="ECO:0000259" key="3">
    <source>
        <dbReference type="Pfam" id="PF00501"/>
    </source>
</evidence>
<dbReference type="InterPro" id="IPR050237">
    <property type="entry name" value="ATP-dep_AMP-bd_enzyme"/>
</dbReference>
<feature type="domain" description="AMP-dependent synthetase/ligase" evidence="3">
    <location>
        <begin position="19"/>
        <end position="342"/>
    </location>
</feature>
<dbReference type="Gene3D" id="1.10.1200.10">
    <property type="entry name" value="ACP-like"/>
    <property type="match status" value="1"/>
</dbReference>
<gene>
    <name evidence="6" type="ORF">OHT53_27790</name>
</gene>
<evidence type="ECO:0000256" key="1">
    <source>
        <dbReference type="SAM" id="MobiDB-lite"/>
    </source>
</evidence>
<dbReference type="SUPFAM" id="SSF56801">
    <property type="entry name" value="Acetyl-CoA synthetase-like"/>
    <property type="match status" value="1"/>
</dbReference>
<dbReference type="InterPro" id="IPR036736">
    <property type="entry name" value="ACP-like_sf"/>
</dbReference>
<dbReference type="GeneID" id="93764862"/>
<dbReference type="Gene3D" id="3.40.50.12780">
    <property type="entry name" value="N-terminal domain of ligase-like"/>
    <property type="match status" value="1"/>
</dbReference>
<dbReference type="RefSeq" id="WP_328736407.1">
    <property type="nucleotide sequence ID" value="NZ_CP108038.1"/>
</dbReference>
<dbReference type="PANTHER" id="PTHR43767">
    <property type="entry name" value="LONG-CHAIN-FATTY-ACID--COA LIGASE"/>
    <property type="match status" value="1"/>
</dbReference>
<keyword evidence="2" id="KW-1133">Transmembrane helix</keyword>
<feature type="transmembrane region" description="Helical" evidence="2">
    <location>
        <begin position="807"/>
        <end position="827"/>
    </location>
</feature>
<feature type="transmembrane region" description="Helical" evidence="2">
    <location>
        <begin position="601"/>
        <end position="618"/>
    </location>
</feature>
<evidence type="ECO:0000259" key="4">
    <source>
        <dbReference type="Pfam" id="PF00550"/>
    </source>
</evidence>
<name>A0ABZ1R4F7_9ACTN</name>
<feature type="transmembrane region" description="Helical" evidence="2">
    <location>
        <begin position="734"/>
        <end position="753"/>
    </location>
</feature>
<dbReference type="Pfam" id="PF01757">
    <property type="entry name" value="Acyl_transf_3"/>
    <property type="match status" value="1"/>
</dbReference>
<feature type="domain" description="Carrier" evidence="4">
    <location>
        <begin position="500"/>
        <end position="541"/>
    </location>
</feature>
<keyword evidence="2" id="KW-0812">Transmembrane</keyword>
<reference evidence="6" key="1">
    <citation type="submission" date="2022-10" db="EMBL/GenBank/DDBJ databases">
        <title>The complete genomes of actinobacterial strains from the NBC collection.</title>
        <authorList>
            <person name="Joergensen T.S."/>
            <person name="Alvarez Arevalo M."/>
            <person name="Sterndorff E.B."/>
            <person name="Faurdal D."/>
            <person name="Vuksanovic O."/>
            <person name="Mourched A.-S."/>
            <person name="Charusanti P."/>
            <person name="Shaw S."/>
            <person name="Blin K."/>
            <person name="Weber T."/>
        </authorList>
    </citation>
    <scope>NUCLEOTIDE SEQUENCE</scope>
    <source>
        <strain evidence="6">NBC_00302</strain>
    </source>
</reference>
<evidence type="ECO:0000256" key="2">
    <source>
        <dbReference type="SAM" id="Phobius"/>
    </source>
</evidence>
<dbReference type="InterPro" id="IPR045851">
    <property type="entry name" value="AMP-bd_C_sf"/>
</dbReference>
<dbReference type="Pfam" id="PF00550">
    <property type="entry name" value="PP-binding"/>
    <property type="match status" value="1"/>
</dbReference>
<feature type="transmembrane region" description="Helical" evidence="2">
    <location>
        <begin position="679"/>
        <end position="698"/>
    </location>
</feature>
<dbReference type="Proteomes" id="UP001432071">
    <property type="component" value="Chromosome"/>
</dbReference>
<protein>
    <submittedName>
        <fullName evidence="6">AMP-binding protein</fullName>
    </submittedName>
</protein>
<dbReference type="SUPFAM" id="SSF47336">
    <property type="entry name" value="ACP-like"/>
    <property type="match status" value="1"/>
</dbReference>
<evidence type="ECO:0000313" key="6">
    <source>
        <dbReference type="EMBL" id="WUN89602.1"/>
    </source>
</evidence>
<feature type="transmembrane region" description="Helical" evidence="2">
    <location>
        <begin position="833"/>
        <end position="852"/>
    </location>
</feature>
<evidence type="ECO:0000259" key="5">
    <source>
        <dbReference type="Pfam" id="PF01757"/>
    </source>
</evidence>
<feature type="domain" description="Acyltransferase 3" evidence="5">
    <location>
        <begin position="579"/>
        <end position="837"/>
    </location>
</feature>
<dbReference type="InterPro" id="IPR000873">
    <property type="entry name" value="AMP-dep_synth/lig_dom"/>
</dbReference>
<sequence length="884" mass="96271">MLTPSDLLPGIPDATPPLFARRLAAYGDRTALLTDGGELSYRALAEKVARTAARLGTRRRLVLLAGANTADVLVTYLAALAAGHPVLLVPGDNEEAVRSLTAAYDPDVVVGADRSGQLRFDERRAVSAHELHPDLALLLSTSGSTGSPKLVRLSYDNLQANAESIATYLDIGEDDRAATTLPLHYCYGLSVINSHLLRGAGLVLTDLSVADDRFWELFRAARATTFAAVPYTFDLLDRTGFAGLRLPHLRYVTQAGGRLAPDRVRHYAELGRRDGWDLYVMYGQTEATARMAYLPPHLAAGHPEAIGVPVPGGSFRLEAHPDWPGQDTGELVYSGPNVMLGYAEHPRDLARGRTVTDLHTGDIGRRTPDGLYEIVGRSSRFVKILGLRVDPERVETLLLGHGFTALCAGRDDELVVAVTVPDGGEADVVGVRRTVTGAYGLPPRAVAVHTVPQLPRLPTGKPDYEAVRRLVPAPTPTPDERPPDGTDVTDPADAMDVTDLCRLYAEILDRTDVTPESSFVSLGGDSLSYVEMSLTLERALGHLPPDWHTRAIRDLRRTEPAQPPTREGSRRRTLETSIALRAVAIVLIVGSHIHVFYIKGGAHLLLAVAGYNLARFHLNPTAERRERVRHGLRSIARIVLPSLFWIALVLPFTDDYVLANLFLLHSVLGPHDHETAVQFWFIEALTYILVAAVALLGLRSVDRAERRFPFALPMTIAALGLITRYDLLGLGNRFHLPSAAVAFWLFALGWAAAKADTTRQRVLVTGAAVATIPGFFPGEPFRDAVVTAGFVLLVWVRTLPSRGRVNTVAGVLASSSLYIYLTHWQIFPLIKDFSGWPALLASLLFGIGYATVATRVTRSLSATLRARRRRGTNSARPEPRPVAS</sequence>
<keyword evidence="7" id="KW-1185">Reference proteome</keyword>
<dbReference type="InterPro" id="IPR009081">
    <property type="entry name" value="PP-bd_ACP"/>
</dbReference>
<dbReference type="InterPro" id="IPR002656">
    <property type="entry name" value="Acyl_transf_3_dom"/>
</dbReference>
<dbReference type="Pfam" id="PF00501">
    <property type="entry name" value="AMP-binding"/>
    <property type="match status" value="1"/>
</dbReference>
<keyword evidence="2" id="KW-0472">Membrane</keyword>
<feature type="region of interest" description="Disordered" evidence="1">
    <location>
        <begin position="471"/>
        <end position="492"/>
    </location>
</feature>
<accession>A0ABZ1R4F7</accession>
<dbReference type="Gene3D" id="3.30.300.30">
    <property type="match status" value="1"/>
</dbReference>
<feature type="transmembrane region" description="Helical" evidence="2">
    <location>
        <begin position="638"/>
        <end position="659"/>
    </location>
</feature>
<dbReference type="InterPro" id="IPR042099">
    <property type="entry name" value="ANL_N_sf"/>
</dbReference>
<evidence type="ECO:0000313" key="7">
    <source>
        <dbReference type="Proteomes" id="UP001432071"/>
    </source>
</evidence>